<dbReference type="EMBL" id="JAMDMX010000002">
    <property type="protein sequence ID" value="MCY9691556.1"/>
    <property type="molecule type" value="Genomic_DNA"/>
</dbReference>
<evidence type="ECO:0000256" key="6">
    <source>
        <dbReference type="ARBA" id="ARBA00023125"/>
    </source>
</evidence>
<feature type="domain" description="Response regulatory" evidence="10">
    <location>
        <begin position="6"/>
        <end position="123"/>
    </location>
</feature>
<organism evidence="11 12">
    <name type="scientific">Paenibacillus alginolyticus</name>
    <dbReference type="NCBI Taxonomy" id="59839"/>
    <lineage>
        <taxon>Bacteria</taxon>
        <taxon>Bacillati</taxon>
        <taxon>Bacillota</taxon>
        <taxon>Bacilli</taxon>
        <taxon>Bacillales</taxon>
        <taxon>Paenibacillaceae</taxon>
        <taxon>Paenibacillus</taxon>
    </lineage>
</organism>
<dbReference type="Pfam" id="PF12833">
    <property type="entry name" value="HTH_18"/>
    <property type="match status" value="1"/>
</dbReference>
<protein>
    <submittedName>
        <fullName evidence="11">Response regulator</fullName>
    </submittedName>
</protein>
<comment type="caution">
    <text evidence="11">The sequence shown here is derived from an EMBL/GenBank/DDBJ whole genome shotgun (WGS) entry which is preliminary data.</text>
</comment>
<feature type="modified residue" description="4-aspartylphosphate" evidence="8">
    <location>
        <position position="58"/>
    </location>
</feature>
<dbReference type="PANTHER" id="PTHR42713:SF3">
    <property type="entry name" value="TRANSCRIPTIONAL REGULATORY PROTEIN HPTR"/>
    <property type="match status" value="1"/>
</dbReference>
<dbReference type="InterPro" id="IPR051552">
    <property type="entry name" value="HptR"/>
</dbReference>
<keyword evidence="2" id="KW-0963">Cytoplasm</keyword>
<evidence type="ECO:0000256" key="1">
    <source>
        <dbReference type="ARBA" id="ARBA00004496"/>
    </source>
</evidence>
<proteinExistence type="predicted"/>
<dbReference type="SMART" id="SM00448">
    <property type="entry name" value="REC"/>
    <property type="match status" value="1"/>
</dbReference>
<dbReference type="InterPro" id="IPR001789">
    <property type="entry name" value="Sig_transdc_resp-reg_receiver"/>
</dbReference>
<dbReference type="RefSeq" id="WP_268613411.1">
    <property type="nucleotide sequence ID" value="NZ_JAMDMX010000002.1"/>
</dbReference>
<comment type="subcellular location">
    <subcellularLocation>
        <location evidence="1">Cytoplasm</location>
    </subcellularLocation>
</comment>
<dbReference type="Proteomes" id="UP001527099">
    <property type="component" value="Unassembled WGS sequence"/>
</dbReference>
<gene>
    <name evidence="11" type="ORF">M5X19_01255</name>
</gene>
<dbReference type="InterPro" id="IPR009057">
    <property type="entry name" value="Homeodomain-like_sf"/>
</dbReference>
<dbReference type="Gene3D" id="1.10.10.60">
    <property type="entry name" value="Homeodomain-like"/>
    <property type="match status" value="2"/>
</dbReference>
<evidence type="ECO:0000256" key="4">
    <source>
        <dbReference type="ARBA" id="ARBA00023012"/>
    </source>
</evidence>
<dbReference type="Pfam" id="PF00072">
    <property type="entry name" value="Response_reg"/>
    <property type="match status" value="1"/>
</dbReference>
<keyword evidence="12" id="KW-1185">Reference proteome</keyword>
<dbReference type="SMART" id="SM00342">
    <property type="entry name" value="HTH_ARAC"/>
    <property type="match status" value="1"/>
</dbReference>
<evidence type="ECO:0000256" key="3">
    <source>
        <dbReference type="ARBA" id="ARBA00022553"/>
    </source>
</evidence>
<dbReference type="SUPFAM" id="SSF52172">
    <property type="entry name" value="CheY-like"/>
    <property type="match status" value="1"/>
</dbReference>
<dbReference type="PROSITE" id="PS01124">
    <property type="entry name" value="HTH_ARAC_FAMILY_2"/>
    <property type="match status" value="1"/>
</dbReference>
<keyword evidence="6" id="KW-0238">DNA-binding</keyword>
<dbReference type="InterPro" id="IPR011006">
    <property type="entry name" value="CheY-like_superfamily"/>
</dbReference>
<dbReference type="InterPro" id="IPR018060">
    <property type="entry name" value="HTH_AraC"/>
</dbReference>
<feature type="domain" description="HTH araC/xylS-type" evidence="9">
    <location>
        <begin position="440"/>
        <end position="545"/>
    </location>
</feature>
<name>A0ABT4G5W3_9BACL</name>
<keyword evidence="4" id="KW-0902">Two-component regulatory system</keyword>
<evidence type="ECO:0000256" key="2">
    <source>
        <dbReference type="ARBA" id="ARBA00022490"/>
    </source>
</evidence>
<keyword evidence="3 8" id="KW-0597">Phosphoprotein</keyword>
<accession>A0ABT4G5W3</accession>
<evidence type="ECO:0000256" key="8">
    <source>
        <dbReference type="PROSITE-ProRule" id="PRU00169"/>
    </source>
</evidence>
<reference evidence="11 12" key="1">
    <citation type="submission" date="2022-05" db="EMBL/GenBank/DDBJ databases">
        <title>Genome Sequencing of Bee-Associated Microbes.</title>
        <authorList>
            <person name="Dunlap C."/>
        </authorList>
    </citation>
    <scope>NUCLEOTIDE SEQUENCE [LARGE SCALE GENOMIC DNA]</scope>
    <source>
        <strain evidence="11 12">NRRL B-14421</strain>
    </source>
</reference>
<evidence type="ECO:0000313" key="12">
    <source>
        <dbReference type="Proteomes" id="UP001527099"/>
    </source>
</evidence>
<dbReference type="PANTHER" id="PTHR42713">
    <property type="entry name" value="HISTIDINE KINASE-RELATED"/>
    <property type="match status" value="1"/>
</dbReference>
<keyword evidence="5" id="KW-0805">Transcription regulation</keyword>
<dbReference type="Pfam" id="PF17853">
    <property type="entry name" value="GGDEF_2"/>
    <property type="match status" value="1"/>
</dbReference>
<keyword evidence="7" id="KW-0804">Transcription</keyword>
<dbReference type="PROSITE" id="PS50110">
    <property type="entry name" value="RESPONSE_REGULATORY"/>
    <property type="match status" value="1"/>
</dbReference>
<evidence type="ECO:0000313" key="11">
    <source>
        <dbReference type="EMBL" id="MCY9691556.1"/>
    </source>
</evidence>
<dbReference type="Gene3D" id="3.40.50.2300">
    <property type="match status" value="1"/>
</dbReference>
<evidence type="ECO:0000256" key="5">
    <source>
        <dbReference type="ARBA" id="ARBA00023015"/>
    </source>
</evidence>
<evidence type="ECO:0000259" key="10">
    <source>
        <dbReference type="PROSITE" id="PS50110"/>
    </source>
</evidence>
<dbReference type="SUPFAM" id="SSF46689">
    <property type="entry name" value="Homeodomain-like"/>
    <property type="match status" value="2"/>
</dbReference>
<sequence length="545" mass="62567">MNRKLRVLLVDDEYYFRKLLINLIDWEALGYTIEQEAENGSQALELARQEQYDLIVADINMPGMTGLDFVEALRSSYMDTKVIFITSYDIFEFAQAAITLGASYYLLKPVDEDELSQALTEIREELLQEMQSSLDVKDLKEQVERTKPLLRDHFVRQLLLYEPSDSPETLYRQAEYYDIPLNAHGYVASVVEIDELGVRYSKEQERQLWRFAVKNILQDTFESSGAYCAVIDGEDNKITMLVGHNDDQDNTLIELCEQARSFIDQRMHLGVTIALGQTYESLSQVHLSYSEAEYVLKVKFAKGGNRVISYTHDQEGPQDAVFSLPIDRTEWITAIRSKNREALAAKINELCSRLASIQASKEIALFVMMECVSLGSAVILERGGTLPNGWMTDRHPLFRQMHSLETISGLQMWLQLFFNQIVFPELDNYSARFRGSEIVSKAIEYIEKHFAEESLTLQETARNICANPSYLSHIFKKETGKSFTEYLSDLRLDRAMEMLREVPPEGLVSLKIVDVSQSVGYSDPYYFSKCFKKKFHIVPSKVIQT</sequence>
<evidence type="ECO:0000256" key="7">
    <source>
        <dbReference type="ARBA" id="ARBA00023163"/>
    </source>
</evidence>
<dbReference type="InterPro" id="IPR041522">
    <property type="entry name" value="CdaR_GGDEF"/>
</dbReference>
<dbReference type="CDD" id="cd17536">
    <property type="entry name" value="REC_YesN-like"/>
    <property type="match status" value="1"/>
</dbReference>
<evidence type="ECO:0000259" key="9">
    <source>
        <dbReference type="PROSITE" id="PS01124"/>
    </source>
</evidence>